<comment type="caution">
    <text evidence="3">The sequence shown here is derived from an EMBL/GenBank/DDBJ whole genome shotgun (WGS) entry which is preliminary data.</text>
</comment>
<sequence length="87" mass="9609">MRKPSILSIFILIGLTACGTTNGNTIKNDEDQTNYNPVRYEGINGEMDNPNDGYGNFLMSDPNDPATDRANIVPDPNPFDETDQTQD</sequence>
<protein>
    <recommendedName>
        <fullName evidence="5">Lipoprotein</fullName>
    </recommendedName>
</protein>
<keyword evidence="2" id="KW-0732">Signal</keyword>
<dbReference type="AlphaFoldDB" id="A0A6M0QBH8"/>
<accession>A0A6M0QBH8</accession>
<name>A0A6M0QBH8_9BACI</name>
<organism evidence="3 4">
    <name type="scientific">Bacillus mesophilus</name>
    <dbReference type="NCBI Taxonomy" id="1808955"/>
    <lineage>
        <taxon>Bacteria</taxon>
        <taxon>Bacillati</taxon>
        <taxon>Bacillota</taxon>
        <taxon>Bacilli</taxon>
        <taxon>Bacillales</taxon>
        <taxon>Bacillaceae</taxon>
        <taxon>Bacillus</taxon>
    </lineage>
</organism>
<dbReference type="RefSeq" id="WP_163181457.1">
    <property type="nucleotide sequence ID" value="NZ_JAAIWM010000008.1"/>
</dbReference>
<proteinExistence type="predicted"/>
<feature type="chain" id="PRO_5039423079" description="Lipoprotein" evidence="2">
    <location>
        <begin position="20"/>
        <end position="87"/>
    </location>
</feature>
<reference evidence="3 4" key="1">
    <citation type="submission" date="2020-02" db="EMBL/GenBank/DDBJ databases">
        <title>Bacillus aquiflavi sp. nov., isolated from yellow water of strong flavor Chinese baijiu in Yibin region of China.</title>
        <authorList>
            <person name="Xie J."/>
        </authorList>
    </citation>
    <scope>NUCLEOTIDE SEQUENCE [LARGE SCALE GENOMIC DNA]</scope>
    <source>
        <strain evidence="3 4">SA4</strain>
    </source>
</reference>
<dbReference type="EMBL" id="JAAIWM010000008">
    <property type="protein sequence ID" value="NEY73683.1"/>
    <property type="molecule type" value="Genomic_DNA"/>
</dbReference>
<gene>
    <name evidence="3" type="ORF">G4D63_18365</name>
</gene>
<evidence type="ECO:0008006" key="5">
    <source>
        <dbReference type="Google" id="ProtNLM"/>
    </source>
</evidence>
<feature type="region of interest" description="Disordered" evidence="1">
    <location>
        <begin position="42"/>
        <end position="87"/>
    </location>
</feature>
<dbReference type="PROSITE" id="PS51257">
    <property type="entry name" value="PROKAR_LIPOPROTEIN"/>
    <property type="match status" value="1"/>
</dbReference>
<dbReference type="Proteomes" id="UP000481043">
    <property type="component" value="Unassembled WGS sequence"/>
</dbReference>
<feature type="compositionally biased region" description="Acidic residues" evidence="1">
    <location>
        <begin position="78"/>
        <end position="87"/>
    </location>
</feature>
<evidence type="ECO:0000256" key="1">
    <source>
        <dbReference type="SAM" id="MobiDB-lite"/>
    </source>
</evidence>
<evidence type="ECO:0000313" key="3">
    <source>
        <dbReference type="EMBL" id="NEY73683.1"/>
    </source>
</evidence>
<evidence type="ECO:0000313" key="4">
    <source>
        <dbReference type="Proteomes" id="UP000481043"/>
    </source>
</evidence>
<keyword evidence="4" id="KW-1185">Reference proteome</keyword>
<feature type="signal peptide" evidence="2">
    <location>
        <begin position="1"/>
        <end position="19"/>
    </location>
</feature>
<evidence type="ECO:0000256" key="2">
    <source>
        <dbReference type="SAM" id="SignalP"/>
    </source>
</evidence>